<reference evidence="4 5" key="1">
    <citation type="submission" date="2020-08" db="EMBL/GenBank/DDBJ databases">
        <title>Genome sequencing of Purple Non-Sulfur Bacteria from various extreme environments.</title>
        <authorList>
            <person name="Mayer M."/>
        </authorList>
    </citation>
    <scope>NUCLEOTIDE SEQUENCE [LARGE SCALE GENOMIC DNA]</scope>
    <source>
        <strain evidence="4 5">JA131</strain>
    </source>
</reference>
<evidence type="ECO:0000313" key="5">
    <source>
        <dbReference type="Proteomes" id="UP000554286"/>
    </source>
</evidence>
<dbReference type="PANTHER" id="PTHR28004">
    <property type="entry name" value="ZGC:162816-RELATED"/>
    <property type="match status" value="1"/>
</dbReference>
<evidence type="ECO:0000259" key="3">
    <source>
        <dbReference type="SMART" id="SM01119"/>
    </source>
</evidence>
<keyword evidence="2 4" id="KW-0456">Lyase</keyword>
<comment type="similarity">
    <text evidence="1">Belongs to the DSD1 family.</text>
</comment>
<dbReference type="Gene3D" id="3.20.20.10">
    <property type="entry name" value="Alanine racemase"/>
    <property type="match status" value="1"/>
</dbReference>
<dbReference type="EC" id="4.1.3.41" evidence="4"/>
<feature type="domain" description="D-serine dehydratase-like" evidence="3">
    <location>
        <begin position="284"/>
        <end position="370"/>
    </location>
</feature>
<dbReference type="InterPro" id="IPR051466">
    <property type="entry name" value="D-amino_acid_metab_enzyme"/>
</dbReference>
<dbReference type="Gene3D" id="2.40.37.20">
    <property type="entry name" value="D-serine dehydratase-like domain"/>
    <property type="match status" value="1"/>
</dbReference>
<dbReference type="Pfam" id="PF01168">
    <property type="entry name" value="Ala_racemase_N"/>
    <property type="match status" value="1"/>
</dbReference>
<sequence>MSIRSQRLESLRWTVGVDVPAVAGMGVDEICTPALVVDLTAFEANVRAMKGFAAAHGMALRAHAKTHKSADIALIQMVEGGARGVCCQKVSEAEALVAGGVRDVLVSNQVVDARRVDRLAALAQRARVAVCVDDADAIGPLSAAAARHRVMLEVLVEIDVGNGRCGVAPGAPAVELARRVANAPALRFVGLQAYQGAAQHIYGHDARRAAIAASVALVRETVAAITETGMRCPVVSGGGTGTWPFEAESGVYTELQCGSYIFMDADYRRVREADGRGLPAFAHSLFVLTSVMSRARPGHAVCDAGLKVLSVDSGLPTVFDRDDVTYAVASDEHGTLVDAEDRLRLNDRLWLVPGHCDPTCNLHDWYVAVRDGVVEALWPVTARGKAW</sequence>
<dbReference type="PANTHER" id="PTHR28004:SF2">
    <property type="entry name" value="D-SERINE DEHYDRATASE"/>
    <property type="match status" value="1"/>
</dbReference>
<dbReference type="Proteomes" id="UP000554286">
    <property type="component" value="Unassembled WGS sequence"/>
</dbReference>
<dbReference type="GO" id="GO:0036088">
    <property type="term" value="P:D-serine catabolic process"/>
    <property type="evidence" value="ECO:0007669"/>
    <property type="project" value="TreeGrafter"/>
</dbReference>
<dbReference type="SMART" id="SM01119">
    <property type="entry name" value="D-ser_dehydrat"/>
    <property type="match status" value="1"/>
</dbReference>
<comment type="caution">
    <text evidence="4">The sequence shown here is derived from an EMBL/GenBank/DDBJ whole genome shotgun (WGS) entry which is preliminary data.</text>
</comment>
<dbReference type="SUPFAM" id="SSF51419">
    <property type="entry name" value="PLP-binding barrel"/>
    <property type="match status" value="1"/>
</dbReference>
<dbReference type="InterPro" id="IPR042208">
    <property type="entry name" value="D-ser_dehydrat-like_sf"/>
</dbReference>
<dbReference type="InterPro" id="IPR001608">
    <property type="entry name" value="Ala_racemase_N"/>
</dbReference>
<name>A0A7W6WBC1_9PROT</name>
<dbReference type="RefSeq" id="WP_184046664.1">
    <property type="nucleotide sequence ID" value="NZ_JACIGK010000025.1"/>
</dbReference>
<organism evidence="4 5">
    <name type="scientific">Roseospira visakhapatnamensis</name>
    <dbReference type="NCBI Taxonomy" id="390880"/>
    <lineage>
        <taxon>Bacteria</taxon>
        <taxon>Pseudomonadati</taxon>
        <taxon>Pseudomonadota</taxon>
        <taxon>Alphaproteobacteria</taxon>
        <taxon>Rhodospirillales</taxon>
        <taxon>Rhodospirillaceae</taxon>
        <taxon>Roseospira</taxon>
    </lineage>
</organism>
<evidence type="ECO:0000313" key="4">
    <source>
        <dbReference type="EMBL" id="MBB4267351.1"/>
    </source>
</evidence>
<proteinExistence type="inferred from homology"/>
<dbReference type="GO" id="GO:0008721">
    <property type="term" value="F:D-serine ammonia-lyase activity"/>
    <property type="evidence" value="ECO:0007669"/>
    <property type="project" value="TreeGrafter"/>
</dbReference>
<dbReference type="CDD" id="cd06819">
    <property type="entry name" value="PLPDE_III_LS_D-TA"/>
    <property type="match status" value="1"/>
</dbReference>
<dbReference type="EMBL" id="JACIGK010000025">
    <property type="protein sequence ID" value="MBB4267351.1"/>
    <property type="molecule type" value="Genomic_DNA"/>
</dbReference>
<protein>
    <submittedName>
        <fullName evidence="4">3-hydroxy-D-aspartate aldolase</fullName>
        <ecNumber evidence="4">4.1.3.41</ecNumber>
    </submittedName>
</protein>
<dbReference type="InterPro" id="IPR026956">
    <property type="entry name" value="D-ser_dehydrat-like_dom"/>
</dbReference>
<dbReference type="InterPro" id="IPR029066">
    <property type="entry name" value="PLP-binding_barrel"/>
</dbReference>
<keyword evidence="5" id="KW-1185">Reference proteome</keyword>
<dbReference type="AlphaFoldDB" id="A0A7W6WBC1"/>
<gene>
    <name evidence="4" type="ORF">GGD89_002992</name>
</gene>
<evidence type="ECO:0000256" key="2">
    <source>
        <dbReference type="ARBA" id="ARBA00023239"/>
    </source>
</evidence>
<evidence type="ECO:0000256" key="1">
    <source>
        <dbReference type="ARBA" id="ARBA00005323"/>
    </source>
</evidence>
<accession>A0A7W6WBC1</accession>
<dbReference type="Pfam" id="PF14031">
    <property type="entry name" value="D-ser_dehydrat"/>
    <property type="match status" value="1"/>
</dbReference>